<comment type="caution">
    <text evidence="2">The sequence shown here is derived from an EMBL/GenBank/DDBJ whole genome shotgun (WGS) entry which is preliminary data.</text>
</comment>
<evidence type="ECO:0008006" key="4">
    <source>
        <dbReference type="Google" id="ProtNLM"/>
    </source>
</evidence>
<evidence type="ECO:0000313" key="3">
    <source>
        <dbReference type="Proteomes" id="UP000494165"/>
    </source>
</evidence>
<dbReference type="Proteomes" id="UP000494165">
    <property type="component" value="Unassembled WGS sequence"/>
</dbReference>
<organism evidence="2 3">
    <name type="scientific">Cloeon dipterum</name>
    <dbReference type="NCBI Taxonomy" id="197152"/>
    <lineage>
        <taxon>Eukaryota</taxon>
        <taxon>Metazoa</taxon>
        <taxon>Ecdysozoa</taxon>
        <taxon>Arthropoda</taxon>
        <taxon>Hexapoda</taxon>
        <taxon>Insecta</taxon>
        <taxon>Pterygota</taxon>
        <taxon>Palaeoptera</taxon>
        <taxon>Ephemeroptera</taxon>
        <taxon>Pisciforma</taxon>
        <taxon>Baetidae</taxon>
        <taxon>Cloeon</taxon>
    </lineage>
</organism>
<gene>
    <name evidence="2" type="ORF">CLODIP_2_CD07541</name>
</gene>
<evidence type="ECO:0000256" key="1">
    <source>
        <dbReference type="SAM" id="SignalP"/>
    </source>
</evidence>
<feature type="signal peptide" evidence="1">
    <location>
        <begin position="1"/>
        <end position="22"/>
    </location>
</feature>
<protein>
    <recommendedName>
        <fullName evidence="4">Kazal-like domain-containing protein</fullName>
    </recommendedName>
</protein>
<keyword evidence="1" id="KW-0732">Signal</keyword>
<accession>A0A8S1DT45</accession>
<dbReference type="OrthoDB" id="6817055at2759"/>
<feature type="chain" id="PRO_5035772859" description="Kazal-like domain-containing protein" evidence="1">
    <location>
        <begin position="23"/>
        <end position="121"/>
    </location>
</feature>
<name>A0A8S1DT45_9INSE</name>
<reference evidence="2 3" key="1">
    <citation type="submission" date="2020-04" db="EMBL/GenBank/DDBJ databases">
        <authorList>
            <person name="Alioto T."/>
            <person name="Alioto T."/>
            <person name="Gomez Garrido J."/>
        </authorList>
    </citation>
    <scope>NUCLEOTIDE SEQUENCE [LARGE SCALE GENOMIC DNA]</scope>
</reference>
<keyword evidence="3" id="KW-1185">Reference proteome</keyword>
<dbReference type="AlphaFoldDB" id="A0A8S1DT45"/>
<sequence length="121" mass="13569">MKVLGAALVLVCLLIFAFGADASPAERLNAPKVRELPTPPAPGICNCKCSLSHNDRFCAVNKKNEKQTFQNNCQLGCYNCTHETGASGRLFLLFKLLILYQHMYYVSADYTRRYDGECKKK</sequence>
<dbReference type="EMBL" id="CADEPI010000311">
    <property type="protein sequence ID" value="CAB3383478.1"/>
    <property type="molecule type" value="Genomic_DNA"/>
</dbReference>
<proteinExistence type="predicted"/>
<evidence type="ECO:0000313" key="2">
    <source>
        <dbReference type="EMBL" id="CAB3383478.1"/>
    </source>
</evidence>